<dbReference type="PANTHER" id="PTHR12455:SF0">
    <property type="entry name" value="NUCLEOLAR COMPLEX PROTEIN 4 HOMOLOG"/>
    <property type="match status" value="1"/>
</dbReference>
<dbReference type="InterPro" id="IPR027193">
    <property type="entry name" value="Noc4"/>
</dbReference>
<comment type="similarity">
    <text evidence="1">Belongs to the CBF/MAK21 family.</text>
</comment>
<evidence type="ECO:0000313" key="3">
    <source>
        <dbReference type="EMBL" id="TNM91796.1"/>
    </source>
</evidence>
<dbReference type="Proteomes" id="UP000516260">
    <property type="component" value="Chromosome 21"/>
</dbReference>
<dbReference type="PANTHER" id="PTHR12455">
    <property type="entry name" value="NUCLEOLAR COMPLEX PROTEIN 4"/>
    <property type="match status" value="1"/>
</dbReference>
<dbReference type="EMBL" id="SWLE01000014">
    <property type="protein sequence ID" value="TNM91796.1"/>
    <property type="molecule type" value="Genomic_DNA"/>
</dbReference>
<feature type="domain" description="CCAAT-binding factor" evidence="2">
    <location>
        <begin position="74"/>
        <end position="119"/>
    </location>
</feature>
<dbReference type="InterPro" id="IPR005612">
    <property type="entry name" value="CCAAT-binding_factor"/>
</dbReference>
<protein>
    <recommendedName>
        <fullName evidence="2">CCAAT-binding factor domain-containing protein</fullName>
    </recommendedName>
</protein>
<dbReference type="AlphaFoldDB" id="A0A4Z2BJL9"/>
<name>A0A4Z2BJL9_9TELE</name>
<evidence type="ECO:0000256" key="1">
    <source>
        <dbReference type="ARBA" id="ARBA00007797"/>
    </source>
</evidence>
<reference evidence="3 4" key="1">
    <citation type="submission" date="2019-04" db="EMBL/GenBank/DDBJ databases">
        <title>The sequence and de novo assembly of Takifugu bimaculatus genome using PacBio and Hi-C technologies.</title>
        <authorList>
            <person name="Xu P."/>
            <person name="Liu B."/>
            <person name="Zhou Z."/>
        </authorList>
    </citation>
    <scope>NUCLEOTIDE SEQUENCE [LARGE SCALE GENOMIC DNA]</scope>
    <source>
        <strain evidence="3">TB-2018</strain>
        <tissue evidence="3">Muscle</tissue>
    </source>
</reference>
<evidence type="ECO:0000313" key="4">
    <source>
        <dbReference type="Proteomes" id="UP000516260"/>
    </source>
</evidence>
<gene>
    <name evidence="3" type="ORF">fugu_018807</name>
</gene>
<dbReference type="GO" id="GO:0030692">
    <property type="term" value="C:Noc4p-Nop14p complex"/>
    <property type="evidence" value="ECO:0007669"/>
    <property type="project" value="TreeGrafter"/>
</dbReference>
<proteinExistence type="inferred from homology"/>
<accession>A0A4Z2BJL9</accession>
<sequence length="186" mass="20761">MRIFVCILQLPSNMYKKVLVILHDSVLPHMSEPSLMIDFLTAAYEMGGGISLLALNGLFILIHEHNLVLLHRPSEEEATVVDPYVMEEEDPAQCGALESSLWEIKTLQKHHHPDVSKAAGLINTPLVQQEEDISKVLETSTYQLMERELTQTVVKKIPLEFETAAHFLQGGGGALGRHFCLTFTSV</sequence>
<dbReference type="GO" id="GO:0042254">
    <property type="term" value="P:ribosome biogenesis"/>
    <property type="evidence" value="ECO:0007669"/>
    <property type="project" value="InterPro"/>
</dbReference>
<comment type="caution">
    <text evidence="3">The sequence shown here is derived from an EMBL/GenBank/DDBJ whole genome shotgun (WGS) entry which is preliminary data.</text>
</comment>
<dbReference type="Pfam" id="PF03914">
    <property type="entry name" value="CBF"/>
    <property type="match status" value="1"/>
</dbReference>
<dbReference type="GO" id="GO:0032040">
    <property type="term" value="C:small-subunit processome"/>
    <property type="evidence" value="ECO:0007669"/>
    <property type="project" value="TreeGrafter"/>
</dbReference>
<evidence type="ECO:0000259" key="2">
    <source>
        <dbReference type="Pfam" id="PF03914"/>
    </source>
</evidence>
<keyword evidence="4" id="KW-1185">Reference proteome</keyword>
<organism evidence="3 4">
    <name type="scientific">Takifugu bimaculatus</name>
    <dbReference type="NCBI Taxonomy" id="433685"/>
    <lineage>
        <taxon>Eukaryota</taxon>
        <taxon>Metazoa</taxon>
        <taxon>Chordata</taxon>
        <taxon>Craniata</taxon>
        <taxon>Vertebrata</taxon>
        <taxon>Euteleostomi</taxon>
        <taxon>Actinopterygii</taxon>
        <taxon>Neopterygii</taxon>
        <taxon>Teleostei</taxon>
        <taxon>Neoteleostei</taxon>
        <taxon>Acanthomorphata</taxon>
        <taxon>Eupercaria</taxon>
        <taxon>Tetraodontiformes</taxon>
        <taxon>Tetradontoidea</taxon>
        <taxon>Tetraodontidae</taxon>
        <taxon>Takifugu</taxon>
    </lineage>
</organism>